<evidence type="ECO:0000313" key="3">
    <source>
        <dbReference type="Proteomes" id="UP000692954"/>
    </source>
</evidence>
<name>A0A8S1PV94_9CILI</name>
<dbReference type="EMBL" id="CAJJDN010000088">
    <property type="protein sequence ID" value="CAD8107197.1"/>
    <property type="molecule type" value="Genomic_DNA"/>
</dbReference>
<protein>
    <submittedName>
        <fullName evidence="2">Uncharacterized protein</fullName>
    </submittedName>
</protein>
<proteinExistence type="predicted"/>
<reference evidence="2" key="1">
    <citation type="submission" date="2021-01" db="EMBL/GenBank/DDBJ databases">
        <authorList>
            <consortium name="Genoscope - CEA"/>
            <person name="William W."/>
        </authorList>
    </citation>
    <scope>NUCLEOTIDE SEQUENCE</scope>
</reference>
<keyword evidence="3" id="KW-1185">Reference proteome</keyword>
<organism evidence="2 3">
    <name type="scientific">Paramecium sonneborni</name>
    <dbReference type="NCBI Taxonomy" id="65129"/>
    <lineage>
        <taxon>Eukaryota</taxon>
        <taxon>Sar</taxon>
        <taxon>Alveolata</taxon>
        <taxon>Ciliophora</taxon>
        <taxon>Intramacronucleata</taxon>
        <taxon>Oligohymenophorea</taxon>
        <taxon>Peniculida</taxon>
        <taxon>Parameciidae</taxon>
        <taxon>Paramecium</taxon>
    </lineage>
</organism>
<evidence type="ECO:0000313" key="2">
    <source>
        <dbReference type="EMBL" id="CAD8107197.1"/>
    </source>
</evidence>
<evidence type="ECO:0000256" key="1">
    <source>
        <dbReference type="SAM" id="MobiDB-lite"/>
    </source>
</evidence>
<accession>A0A8S1PV94</accession>
<gene>
    <name evidence="2" type="ORF">PSON_ATCC_30995.1.T0880167</name>
</gene>
<feature type="region of interest" description="Disordered" evidence="1">
    <location>
        <begin position="1"/>
        <end position="35"/>
    </location>
</feature>
<dbReference type="Proteomes" id="UP000692954">
    <property type="component" value="Unassembled WGS sequence"/>
</dbReference>
<dbReference type="AlphaFoldDB" id="A0A8S1PV94"/>
<feature type="compositionally biased region" description="Low complexity" evidence="1">
    <location>
        <begin position="1"/>
        <end position="17"/>
    </location>
</feature>
<sequence length="119" mass="13701">MKLLSQEQSESQQSNMEESQKSEEGTQSRNIDILGEKEQQSLNQLKFFDVQNFGFDHMIHMIGKVNGESSKENVGKVKKIKKFQLKVKCEGGKRKEKMNKKRILKEIAMEEILGLIGEL</sequence>
<comment type="caution">
    <text evidence="2">The sequence shown here is derived from an EMBL/GenBank/DDBJ whole genome shotgun (WGS) entry which is preliminary data.</text>
</comment>
<dbReference type="OrthoDB" id="10574052at2759"/>